<gene>
    <name evidence="2" type="ORF">PYCCODRAFT_1473738</name>
</gene>
<dbReference type="AlphaFoldDB" id="A0A1Y2J6W3"/>
<accession>A0A1Y2J6W3</accession>
<feature type="compositionally biased region" description="Basic and acidic residues" evidence="1">
    <location>
        <begin position="37"/>
        <end position="49"/>
    </location>
</feature>
<feature type="region of interest" description="Disordered" evidence="1">
    <location>
        <begin position="1"/>
        <end position="56"/>
    </location>
</feature>
<dbReference type="EMBL" id="KZ084087">
    <property type="protein sequence ID" value="OSD08201.1"/>
    <property type="molecule type" value="Genomic_DNA"/>
</dbReference>
<feature type="compositionally biased region" description="Low complexity" evidence="1">
    <location>
        <begin position="142"/>
        <end position="162"/>
    </location>
</feature>
<feature type="non-terminal residue" evidence="2">
    <location>
        <position position="343"/>
    </location>
</feature>
<dbReference type="Proteomes" id="UP000193067">
    <property type="component" value="Unassembled WGS sequence"/>
</dbReference>
<keyword evidence="3" id="KW-1185">Reference proteome</keyword>
<dbReference type="OrthoDB" id="10669303at2759"/>
<reference evidence="2 3" key="1">
    <citation type="journal article" date="2015" name="Biotechnol. Biofuels">
        <title>Enhanced degradation of softwood versus hardwood by the white-rot fungus Pycnoporus coccineus.</title>
        <authorList>
            <person name="Couturier M."/>
            <person name="Navarro D."/>
            <person name="Chevret D."/>
            <person name="Henrissat B."/>
            <person name="Piumi F."/>
            <person name="Ruiz-Duenas F.J."/>
            <person name="Martinez A.T."/>
            <person name="Grigoriev I.V."/>
            <person name="Riley R."/>
            <person name="Lipzen A."/>
            <person name="Berrin J.G."/>
            <person name="Master E.R."/>
            <person name="Rosso M.N."/>
        </authorList>
    </citation>
    <scope>NUCLEOTIDE SEQUENCE [LARGE SCALE GENOMIC DNA]</scope>
    <source>
        <strain evidence="2 3">BRFM310</strain>
    </source>
</reference>
<evidence type="ECO:0000313" key="2">
    <source>
        <dbReference type="EMBL" id="OSD08201.1"/>
    </source>
</evidence>
<proteinExistence type="predicted"/>
<feature type="compositionally biased region" description="Pro residues" evidence="1">
    <location>
        <begin position="285"/>
        <end position="294"/>
    </location>
</feature>
<feature type="compositionally biased region" description="Polar residues" evidence="1">
    <location>
        <begin position="11"/>
        <end position="25"/>
    </location>
</feature>
<feature type="region of interest" description="Disordered" evidence="1">
    <location>
        <begin position="272"/>
        <end position="343"/>
    </location>
</feature>
<organism evidence="2 3">
    <name type="scientific">Trametes coccinea (strain BRFM310)</name>
    <name type="common">Pycnoporus coccineus</name>
    <dbReference type="NCBI Taxonomy" id="1353009"/>
    <lineage>
        <taxon>Eukaryota</taxon>
        <taxon>Fungi</taxon>
        <taxon>Dikarya</taxon>
        <taxon>Basidiomycota</taxon>
        <taxon>Agaricomycotina</taxon>
        <taxon>Agaricomycetes</taxon>
        <taxon>Polyporales</taxon>
        <taxon>Polyporaceae</taxon>
        <taxon>Trametes</taxon>
    </lineage>
</organism>
<name>A0A1Y2J6W3_TRAC3</name>
<evidence type="ECO:0000313" key="3">
    <source>
        <dbReference type="Proteomes" id="UP000193067"/>
    </source>
</evidence>
<sequence length="343" mass="37313">MSRPLERRRSLNQASWYTPTPFQSDNESEAADAFVHTADDRDHSERRDPVAAPGRANEARIARGVSHVWQIIRAGISSLRANGRVLKAHPSLPARKAMARPLPPISLPIQNVAAFPPLDMSMDQAMAGYPAFAPPRQPASGPVRTVRPPTRQTTAPRANPTRGADYMRNAVLAPPIAAKPLPPIPAPPLNERYAPLASSSRLDSVPRRMALPHVEIDTHFASSSTSHASGSQRAPYLPRRLAPAKRTPALTITPPTPIYLPPEPMFTIPSFRSTSPSPSPRRFEPPAPSIPPSPLALDMPVFIPPARPPIRRRRTESSLADDDSAYSVTSSVAGPSKRAARRR</sequence>
<feature type="region of interest" description="Disordered" evidence="1">
    <location>
        <begin position="133"/>
        <end position="162"/>
    </location>
</feature>
<protein>
    <submittedName>
        <fullName evidence="2">Uncharacterized protein</fullName>
    </submittedName>
</protein>
<evidence type="ECO:0000256" key="1">
    <source>
        <dbReference type="SAM" id="MobiDB-lite"/>
    </source>
</evidence>